<comment type="caution">
    <text evidence="1">The sequence shown here is derived from an EMBL/GenBank/DDBJ whole genome shotgun (WGS) entry which is preliminary data.</text>
</comment>
<dbReference type="Proteomes" id="UP000019812">
    <property type="component" value="Unassembled WGS sequence"/>
</dbReference>
<name>A0A084XUC3_9PROT</name>
<organism evidence="1 2">
    <name type="scientific">Candidatus Accumulibacter vicinus</name>
    <dbReference type="NCBI Taxonomy" id="2954382"/>
    <lineage>
        <taxon>Bacteria</taxon>
        <taxon>Pseudomonadati</taxon>
        <taxon>Pseudomonadota</taxon>
        <taxon>Betaproteobacteria</taxon>
        <taxon>Candidatus Accumulibacter</taxon>
    </lineage>
</organism>
<evidence type="ECO:0000313" key="1">
    <source>
        <dbReference type="EMBL" id="KFB66067.1"/>
    </source>
</evidence>
<dbReference type="EMBL" id="JDSS02000052">
    <property type="protein sequence ID" value="KFB66067.1"/>
    <property type="molecule type" value="Genomic_DNA"/>
</dbReference>
<evidence type="ECO:0000313" key="2">
    <source>
        <dbReference type="Proteomes" id="UP000019812"/>
    </source>
</evidence>
<dbReference type="AlphaFoldDB" id="A0A084XUC3"/>
<protein>
    <submittedName>
        <fullName evidence="1">Uncharacterized protein</fullName>
    </submittedName>
</protein>
<accession>A0A084XUC3</accession>
<gene>
    <name evidence="1" type="ORF">CAPSK01_004670</name>
</gene>
<sequence length="94" mass="11367">MYKGFEFWLEQKLLDKRGSFEIRPSQIAWHIRRKRAGSKTFVLGRDLSELRLFALSDDLETWRVVFRTSKPFDYDGLLREIMKHRDIQESLFDV</sequence>
<dbReference type="RefSeq" id="WP_034931159.1">
    <property type="nucleotide sequence ID" value="NZ_JDSS02000052.1"/>
</dbReference>
<proteinExistence type="predicted"/>
<reference evidence="1 2" key="1">
    <citation type="submission" date="2014-07" db="EMBL/GenBank/DDBJ databases">
        <title>Expanding our view of genomic diversity in Candidatus Accumulibacter clades.</title>
        <authorList>
            <person name="Skennerton C.T."/>
            <person name="Barr J.J."/>
            <person name="Slater F.R."/>
            <person name="Bond P.L."/>
            <person name="Tyson G.W."/>
        </authorList>
    </citation>
    <scope>NUCLEOTIDE SEQUENCE [LARGE SCALE GENOMIC DNA]</scope>
    <source>
        <strain evidence="2">SK-01</strain>
    </source>
</reference>
<dbReference type="STRING" id="1457154.CAPSK01_004670"/>